<organism evidence="3 4">
    <name type="scientific">Sporothrix bragantina</name>
    <dbReference type="NCBI Taxonomy" id="671064"/>
    <lineage>
        <taxon>Eukaryota</taxon>
        <taxon>Fungi</taxon>
        <taxon>Dikarya</taxon>
        <taxon>Ascomycota</taxon>
        <taxon>Pezizomycotina</taxon>
        <taxon>Sordariomycetes</taxon>
        <taxon>Sordariomycetidae</taxon>
        <taxon>Ophiostomatales</taxon>
        <taxon>Ophiostomataceae</taxon>
        <taxon>Sporothrix</taxon>
    </lineage>
</organism>
<keyword evidence="4" id="KW-1185">Reference proteome</keyword>
<gene>
    <name evidence="3" type="ORF">SBRCBS47491_004245</name>
</gene>
<accession>A0ABP0BMC1</accession>
<reference evidence="3 4" key="1">
    <citation type="submission" date="2024-01" db="EMBL/GenBank/DDBJ databases">
        <authorList>
            <person name="Allen C."/>
            <person name="Tagirdzhanova G."/>
        </authorList>
    </citation>
    <scope>NUCLEOTIDE SEQUENCE [LARGE SCALE GENOMIC DNA]</scope>
</reference>
<dbReference type="PANTHER" id="PTHR42678:SF34">
    <property type="entry name" value="OS04G0183300 PROTEIN"/>
    <property type="match status" value="1"/>
</dbReference>
<dbReference type="Gene3D" id="3.90.1300.10">
    <property type="entry name" value="Amidase signature (AS) domain"/>
    <property type="match status" value="1"/>
</dbReference>
<feature type="compositionally biased region" description="Basic and acidic residues" evidence="1">
    <location>
        <begin position="394"/>
        <end position="411"/>
    </location>
</feature>
<protein>
    <recommendedName>
        <fullName evidence="2">Amidase domain-containing protein</fullName>
    </recommendedName>
</protein>
<feature type="region of interest" description="Disordered" evidence="1">
    <location>
        <begin position="383"/>
        <end position="432"/>
    </location>
</feature>
<feature type="compositionally biased region" description="Acidic residues" evidence="1">
    <location>
        <begin position="384"/>
        <end position="393"/>
    </location>
</feature>
<feature type="domain" description="Amidase" evidence="2">
    <location>
        <begin position="40"/>
        <end position="332"/>
    </location>
</feature>
<evidence type="ECO:0000313" key="3">
    <source>
        <dbReference type="EMBL" id="CAK7220605.1"/>
    </source>
</evidence>
<feature type="compositionally biased region" description="Basic and acidic residues" evidence="1">
    <location>
        <begin position="419"/>
        <end position="432"/>
    </location>
</feature>
<evidence type="ECO:0000259" key="2">
    <source>
        <dbReference type="Pfam" id="PF01425"/>
    </source>
</evidence>
<dbReference type="Pfam" id="PF01425">
    <property type="entry name" value="Amidase"/>
    <property type="match status" value="1"/>
</dbReference>
<proteinExistence type="predicted"/>
<evidence type="ECO:0000313" key="4">
    <source>
        <dbReference type="Proteomes" id="UP001642406"/>
    </source>
</evidence>
<sequence length="588" mass="62632">MAESTTSAPPSSAAIPPLKTLTLAQIAQGLETGAFTVVQLVQAHLDQIVRFNGVLRAVLQVNPNALAIAQALDDELAVPGNKRLRPLHGVPLLVKDNIVTSEPALEATAGSLALLGAKPARENSAVTRLREAGCVLLGTTNCSEWANFRSRPSDSGWSARGGQTYGAYHERQDPFGSSSGSGVAVDMGFCVLALGSETSGSIISPAMQNNVVGLKPTTGLVSRDAVIPISPVQDTLGPMTRTLVDAATMLTFMAGRDEHDPKTAEIPMNLMSDYGAAATSGTKTPLNIRIGIPRNALKGIKSATLKTFESRVVAPLRELPGVTIVDCSFPGIMRFKGLGREETTNYMAGEFHDALPAYLATLTSNPQNIDGFEALCTFLKTTPEEEYGEDEENEKEKGGDEKAEKKEGVGKDDDESSDDDVRGDKTDKVKIDESPRRNIVRLEQTHRITKDSPAFEAAQINTAYFAGPGGIQGALDGLRGGKERPHGFNTHEPVDALLLPSTASAANYFAACGGHPQVTIPLGYRDSRKVKFNDTGRLVASGPNVPYGVSIIGRKYGETTILPLCAAVEALTKARAEAEYRRLEHLRG</sequence>
<comment type="caution">
    <text evidence="3">The sequence shown here is derived from an EMBL/GenBank/DDBJ whole genome shotgun (WGS) entry which is preliminary data.</text>
</comment>
<dbReference type="SUPFAM" id="SSF75304">
    <property type="entry name" value="Amidase signature (AS) enzymes"/>
    <property type="match status" value="2"/>
</dbReference>
<dbReference type="Proteomes" id="UP001642406">
    <property type="component" value="Unassembled WGS sequence"/>
</dbReference>
<evidence type="ECO:0000256" key="1">
    <source>
        <dbReference type="SAM" id="MobiDB-lite"/>
    </source>
</evidence>
<name>A0ABP0BMC1_9PEZI</name>
<dbReference type="InterPro" id="IPR023631">
    <property type="entry name" value="Amidase_dom"/>
</dbReference>
<dbReference type="InterPro" id="IPR036928">
    <property type="entry name" value="AS_sf"/>
</dbReference>
<dbReference type="EMBL" id="CAWUHC010000031">
    <property type="protein sequence ID" value="CAK7220605.1"/>
    <property type="molecule type" value="Genomic_DNA"/>
</dbReference>
<dbReference type="PANTHER" id="PTHR42678">
    <property type="entry name" value="AMIDASE"/>
    <property type="match status" value="1"/>
</dbReference>